<reference evidence="3" key="1">
    <citation type="submission" date="2016-11" db="UniProtKB">
        <authorList>
            <consortium name="WormBaseParasite"/>
        </authorList>
    </citation>
    <scope>IDENTIFICATION</scope>
</reference>
<feature type="region of interest" description="Disordered" evidence="1">
    <location>
        <begin position="113"/>
        <end position="140"/>
    </location>
</feature>
<sequence>MNVEFDAPEGYVEPTYERKTKTEMPEAPEMFVPVKPKAVTAFSGSGTRLDGRQRSKVLIETKQKDKKPEPEPELQLKPIEVFEDFVPGQLKFIRYNYKNRTLLEKELKEQNCKAAAGPGGPGRAPIIPFNGGGHSLRSTK</sequence>
<organism evidence="2 3">
    <name type="scientific">Steinernema glaseri</name>
    <dbReference type="NCBI Taxonomy" id="37863"/>
    <lineage>
        <taxon>Eukaryota</taxon>
        <taxon>Metazoa</taxon>
        <taxon>Ecdysozoa</taxon>
        <taxon>Nematoda</taxon>
        <taxon>Chromadorea</taxon>
        <taxon>Rhabditida</taxon>
        <taxon>Tylenchina</taxon>
        <taxon>Panagrolaimomorpha</taxon>
        <taxon>Strongyloidoidea</taxon>
        <taxon>Steinernematidae</taxon>
        <taxon>Steinernema</taxon>
    </lineage>
</organism>
<name>A0A1I7Z5P9_9BILA</name>
<evidence type="ECO:0000313" key="2">
    <source>
        <dbReference type="Proteomes" id="UP000095287"/>
    </source>
</evidence>
<evidence type="ECO:0000256" key="1">
    <source>
        <dbReference type="SAM" id="MobiDB-lite"/>
    </source>
</evidence>
<feature type="compositionally biased region" description="Basic and acidic residues" evidence="1">
    <location>
        <begin position="15"/>
        <end position="24"/>
    </location>
</feature>
<keyword evidence="2" id="KW-1185">Reference proteome</keyword>
<dbReference type="Proteomes" id="UP000095287">
    <property type="component" value="Unplaced"/>
</dbReference>
<accession>A0A1I7Z5P9</accession>
<evidence type="ECO:0000313" key="3">
    <source>
        <dbReference type="WBParaSite" id="L893_g23027.t1"/>
    </source>
</evidence>
<dbReference type="AlphaFoldDB" id="A0A1I7Z5P9"/>
<protein>
    <submittedName>
        <fullName evidence="3">Uncharacterized protein</fullName>
    </submittedName>
</protein>
<feature type="region of interest" description="Disordered" evidence="1">
    <location>
        <begin position="1"/>
        <end position="27"/>
    </location>
</feature>
<proteinExistence type="predicted"/>
<dbReference type="WBParaSite" id="L893_g23027.t1">
    <property type="protein sequence ID" value="L893_g23027.t1"/>
    <property type="gene ID" value="L893_g23027"/>
</dbReference>